<dbReference type="GeneID" id="113211915"/>
<organism evidence="2 3">
    <name type="scientific">Frankliniella occidentalis</name>
    <name type="common">Western flower thrips</name>
    <name type="synonym">Euthrips occidentalis</name>
    <dbReference type="NCBI Taxonomy" id="133901"/>
    <lineage>
        <taxon>Eukaryota</taxon>
        <taxon>Metazoa</taxon>
        <taxon>Ecdysozoa</taxon>
        <taxon>Arthropoda</taxon>
        <taxon>Hexapoda</taxon>
        <taxon>Insecta</taxon>
        <taxon>Pterygota</taxon>
        <taxon>Neoptera</taxon>
        <taxon>Paraneoptera</taxon>
        <taxon>Thysanoptera</taxon>
        <taxon>Terebrantia</taxon>
        <taxon>Thripoidea</taxon>
        <taxon>Thripidae</taxon>
        <taxon>Frankliniella</taxon>
    </lineage>
</organism>
<evidence type="ECO:0000256" key="1">
    <source>
        <dbReference type="SAM" id="MobiDB-lite"/>
    </source>
</evidence>
<feature type="compositionally biased region" description="Polar residues" evidence="1">
    <location>
        <begin position="151"/>
        <end position="169"/>
    </location>
</feature>
<dbReference type="OrthoDB" id="407432at2759"/>
<feature type="region of interest" description="Disordered" evidence="1">
    <location>
        <begin position="1"/>
        <end position="39"/>
    </location>
</feature>
<sequence>MNYKSRPDKDHDSENRYVKKTPLYRTADKRTGNFSSEIGLDSSNKHHDLEKDVYIKSRTFQNSNWRQPLSWEKPLPHSDNNAQGITRKDIAAANSLMPHFGSKKEPTYTPTIKAVDNLIPKFTNIDLHERNNVTPNTQKSQIQERNRIVLNGSSSPRHNPSNGSNWRKPSSNDKDHTGLSYHIRRKFDQGFELSAADKEVLSQPNSLLEMLGSKRSLYATMNELDSKTLKVQMEDFSREEMACEHLKQEMGSQFPNCNVIPFGIRLLGMAHPNTAIYMFFDSGNNYYQPTNETKHIQTQIRKIVFETISNCGHCENVRDWDVQEMVTFMHSDSQMNCVVTFVNGFRHQNTLLLKSYLQIDKRLRLLMLLITDMVYRYHDISKYFTSYVLNIMVIMFLQRIAEPILPTLSKLRESFPFEKVTIGGFECGYPKDFTFSPSSNHLSVENLVKGFCNFYKNFNFDEDIISMLGPELKRSMFCPPYEIISTTEPLHSYLVSLRSGENVPKMNCNLPVIVQEPFELNNNAAEKVNLTVLEVFQMMCQDACDILSKWC</sequence>
<dbReference type="Proteomes" id="UP000504606">
    <property type="component" value="Unplaced"/>
</dbReference>
<accession>A0A6J1SZH7</accession>
<gene>
    <name evidence="3" type="primary">LOC113211915</name>
</gene>
<dbReference type="KEGG" id="foc:113211915"/>
<reference evidence="3" key="1">
    <citation type="submission" date="2025-08" db="UniProtKB">
        <authorList>
            <consortium name="RefSeq"/>
        </authorList>
    </citation>
    <scope>IDENTIFICATION</scope>
    <source>
        <tissue evidence="3">Whole organism</tissue>
    </source>
</reference>
<name>A0A6J1SZH7_FRAOC</name>
<protein>
    <submittedName>
        <fullName evidence="3">Poly(A) RNA polymerase, mitochondrial</fullName>
    </submittedName>
</protein>
<evidence type="ECO:0000313" key="3">
    <source>
        <dbReference type="RefSeq" id="XP_026286232.1"/>
    </source>
</evidence>
<dbReference type="PANTHER" id="PTHR12271">
    <property type="entry name" value="POLY A POLYMERASE CID PAP -RELATED"/>
    <property type="match status" value="1"/>
</dbReference>
<dbReference type="RefSeq" id="XP_026286232.1">
    <property type="nucleotide sequence ID" value="XM_026430447.2"/>
</dbReference>
<dbReference type="Gene3D" id="1.10.1410.10">
    <property type="match status" value="1"/>
</dbReference>
<keyword evidence="2" id="KW-1185">Reference proteome</keyword>
<feature type="compositionally biased region" description="Polar residues" evidence="1">
    <location>
        <begin position="132"/>
        <end position="141"/>
    </location>
</feature>
<dbReference type="GO" id="GO:1990817">
    <property type="term" value="F:poly(A) RNA polymerase activity"/>
    <property type="evidence" value="ECO:0007669"/>
    <property type="project" value="TreeGrafter"/>
</dbReference>
<dbReference type="PANTHER" id="PTHR12271:SF127">
    <property type="entry name" value="SPECKLE TARGETED PIP5K1A-REGULATED POLY(A) POLYMERASE"/>
    <property type="match status" value="1"/>
</dbReference>
<feature type="region of interest" description="Disordered" evidence="1">
    <location>
        <begin position="129"/>
        <end position="178"/>
    </location>
</feature>
<evidence type="ECO:0000313" key="2">
    <source>
        <dbReference type="Proteomes" id="UP000504606"/>
    </source>
</evidence>
<dbReference type="SUPFAM" id="SSF81631">
    <property type="entry name" value="PAP/OAS1 substrate-binding domain"/>
    <property type="match status" value="1"/>
</dbReference>
<dbReference type="GO" id="GO:0031123">
    <property type="term" value="P:RNA 3'-end processing"/>
    <property type="evidence" value="ECO:0007669"/>
    <property type="project" value="TreeGrafter"/>
</dbReference>
<proteinExistence type="predicted"/>
<dbReference type="AlphaFoldDB" id="A0A6J1SZH7"/>
<feature type="compositionally biased region" description="Basic and acidic residues" evidence="1">
    <location>
        <begin position="1"/>
        <end position="17"/>
    </location>
</feature>